<name>A0A6J5PHV4_9CAUD</name>
<reference evidence="2" key="1">
    <citation type="submission" date="2020-04" db="EMBL/GenBank/DDBJ databases">
        <authorList>
            <person name="Chiriac C."/>
            <person name="Salcher M."/>
            <person name="Ghai R."/>
            <person name="Kavagutti S V."/>
        </authorList>
    </citation>
    <scope>NUCLEOTIDE SEQUENCE</scope>
</reference>
<accession>A0A6J5PHV4</accession>
<feature type="region of interest" description="Disordered" evidence="1">
    <location>
        <begin position="128"/>
        <end position="147"/>
    </location>
</feature>
<dbReference type="Pfam" id="PF04404">
    <property type="entry name" value="ERF"/>
    <property type="match status" value="1"/>
</dbReference>
<evidence type="ECO:0000313" key="2">
    <source>
        <dbReference type="EMBL" id="CAB4169081.1"/>
    </source>
</evidence>
<dbReference type="EMBL" id="LR796835">
    <property type="protein sequence ID" value="CAB4169081.1"/>
    <property type="molecule type" value="Genomic_DNA"/>
</dbReference>
<evidence type="ECO:0000256" key="1">
    <source>
        <dbReference type="SAM" id="MobiDB-lite"/>
    </source>
</evidence>
<protein>
    <submittedName>
        <fullName evidence="2">Essential recombination function protein</fullName>
    </submittedName>
</protein>
<gene>
    <name evidence="2" type="ORF">UFOVP581_43</name>
</gene>
<sequence length="214" mass="23100">MQKSESITGLAVALAKAQAEVENATKDSINPHFKSKYADLAEVLNTVRPVFAKHGLSFVQMPSYAPMNDGGMMLCSVETMLLHSSGEYISNIASSPVTKSDPQGIGSAITYLRRYSLAAFAGIAQEDEDANGATQSQKPQYKNPEAPKTLTESQVFVLRDLITKAKIDEKEFVLWITGSATDNLAMVTAINFANAKASLEKRLAKALANQEPQA</sequence>
<proteinExistence type="predicted"/>
<dbReference type="InterPro" id="IPR007499">
    <property type="entry name" value="ERF_bacteria_virus"/>
</dbReference>
<organism evidence="2">
    <name type="scientific">uncultured Caudovirales phage</name>
    <dbReference type="NCBI Taxonomy" id="2100421"/>
    <lineage>
        <taxon>Viruses</taxon>
        <taxon>Duplodnaviria</taxon>
        <taxon>Heunggongvirae</taxon>
        <taxon>Uroviricota</taxon>
        <taxon>Caudoviricetes</taxon>
        <taxon>Peduoviridae</taxon>
        <taxon>Maltschvirus</taxon>
        <taxon>Maltschvirus maltsch</taxon>
    </lineage>
</organism>